<dbReference type="Pfam" id="PF10282">
    <property type="entry name" value="Lactonase"/>
    <property type="match status" value="1"/>
</dbReference>
<evidence type="ECO:0000313" key="2">
    <source>
        <dbReference type="EMBL" id="KAK1625544.1"/>
    </source>
</evidence>
<comment type="caution">
    <text evidence="2">The sequence shown here is derived from an EMBL/GenBank/DDBJ whole genome shotgun (WGS) entry which is preliminary data.</text>
</comment>
<name>A0AAJ0EAW2_9PEZI</name>
<dbReference type="GO" id="GO:0017057">
    <property type="term" value="F:6-phosphogluconolactonase activity"/>
    <property type="evidence" value="ECO:0007669"/>
    <property type="project" value="TreeGrafter"/>
</dbReference>
<feature type="non-terminal residue" evidence="2">
    <location>
        <position position="191"/>
    </location>
</feature>
<dbReference type="InterPro" id="IPR050282">
    <property type="entry name" value="Cycloisomerase_2"/>
</dbReference>
<evidence type="ECO:0000256" key="1">
    <source>
        <dbReference type="ARBA" id="ARBA00005564"/>
    </source>
</evidence>
<dbReference type="EMBL" id="JAHMHQ010000020">
    <property type="protein sequence ID" value="KAK1625544.1"/>
    <property type="molecule type" value="Genomic_DNA"/>
</dbReference>
<dbReference type="PANTHER" id="PTHR30344">
    <property type="entry name" value="6-PHOSPHOGLUCONOLACTONASE-RELATED"/>
    <property type="match status" value="1"/>
</dbReference>
<protein>
    <submittedName>
        <fullName evidence="2">Lactonase, 7-bladed beta-propeller-domain-containing protein</fullName>
    </submittedName>
</protein>
<keyword evidence="3" id="KW-1185">Reference proteome</keyword>
<feature type="non-terminal residue" evidence="2">
    <location>
        <position position="1"/>
    </location>
</feature>
<dbReference type="AlphaFoldDB" id="A0AAJ0EAW2"/>
<dbReference type="Proteomes" id="UP001243989">
    <property type="component" value="Unassembled WGS sequence"/>
</dbReference>
<evidence type="ECO:0000313" key="3">
    <source>
        <dbReference type="Proteomes" id="UP001243989"/>
    </source>
</evidence>
<reference evidence="2" key="1">
    <citation type="submission" date="2021-06" db="EMBL/GenBank/DDBJ databases">
        <title>Comparative genomics, transcriptomics and evolutionary studies reveal genomic signatures of adaptation to plant cell wall in hemibiotrophic fungi.</title>
        <authorList>
            <consortium name="DOE Joint Genome Institute"/>
            <person name="Baroncelli R."/>
            <person name="Diaz J.F."/>
            <person name="Benocci T."/>
            <person name="Peng M."/>
            <person name="Battaglia E."/>
            <person name="Haridas S."/>
            <person name="Andreopoulos W."/>
            <person name="Labutti K."/>
            <person name="Pangilinan J."/>
            <person name="Floch G.L."/>
            <person name="Makela M.R."/>
            <person name="Henrissat B."/>
            <person name="Grigoriev I.V."/>
            <person name="Crouch J.A."/>
            <person name="De Vries R.P."/>
            <person name="Sukno S.A."/>
            <person name="Thon M.R."/>
        </authorList>
    </citation>
    <scope>NUCLEOTIDE SEQUENCE</scope>
    <source>
        <strain evidence="2">CBS 102054</strain>
    </source>
</reference>
<dbReference type="SUPFAM" id="SSF63829">
    <property type="entry name" value="Calcium-dependent phosphotriesterase"/>
    <property type="match status" value="1"/>
</dbReference>
<dbReference type="RefSeq" id="XP_060441539.1">
    <property type="nucleotide sequence ID" value="XM_060582951.1"/>
</dbReference>
<dbReference type="InterPro" id="IPR019405">
    <property type="entry name" value="Lactonase_7-beta_prop"/>
</dbReference>
<dbReference type="InterPro" id="IPR015943">
    <property type="entry name" value="WD40/YVTN_repeat-like_dom_sf"/>
</dbReference>
<dbReference type="GeneID" id="85467813"/>
<gene>
    <name evidence="2" type="ORF">BDP81DRAFT_273695</name>
</gene>
<proteinExistence type="inferred from homology"/>
<dbReference type="PANTHER" id="PTHR30344:SF1">
    <property type="entry name" value="6-PHOSPHOGLUCONOLACTONASE"/>
    <property type="match status" value="1"/>
</dbReference>
<dbReference type="Gene3D" id="2.130.10.10">
    <property type="entry name" value="YVTN repeat-like/Quinoprotein amine dehydrogenase"/>
    <property type="match status" value="1"/>
</dbReference>
<organism evidence="2 3">
    <name type="scientific">Colletotrichum phormii</name>
    <dbReference type="NCBI Taxonomy" id="359342"/>
    <lineage>
        <taxon>Eukaryota</taxon>
        <taxon>Fungi</taxon>
        <taxon>Dikarya</taxon>
        <taxon>Ascomycota</taxon>
        <taxon>Pezizomycotina</taxon>
        <taxon>Sordariomycetes</taxon>
        <taxon>Hypocreomycetidae</taxon>
        <taxon>Glomerellales</taxon>
        <taxon>Glomerellaceae</taxon>
        <taxon>Colletotrichum</taxon>
        <taxon>Colletotrichum acutatum species complex</taxon>
    </lineage>
</organism>
<comment type="similarity">
    <text evidence="1">Belongs to the cycloisomerase 2 family.</text>
</comment>
<sequence>HDAILDPTGEFIVVLDLGSDLLRIYSFDKDTSLLTEIDHISCPSGSGPHYGVFWAPTANFTRGALLFLHVLAELDSTITSFRITYPSSERIAFEQIGIVNSYGSAQAAPYGIAAEIEVSPDNRFIIASNRNDSSFEIPSLNSNNETKEPSDSLAVFKPMADGTLSFVQLALAGGIWPKYFKMNKKGDLVAV</sequence>
<accession>A0AAJ0EAW2</accession>